<dbReference type="Pfam" id="PF01584">
    <property type="entry name" value="CheW"/>
    <property type="match status" value="1"/>
</dbReference>
<reference evidence="2" key="1">
    <citation type="submission" date="2020-05" db="EMBL/GenBank/DDBJ databases">
        <authorList>
            <person name="Zhu T."/>
            <person name="Keshari N."/>
            <person name="Lu X."/>
        </authorList>
    </citation>
    <scope>NUCLEOTIDE SEQUENCE</scope>
    <source>
        <strain evidence="2">NK1-12</strain>
    </source>
</reference>
<dbReference type="AlphaFoldDB" id="A0AA97AJ02"/>
<dbReference type="Gene3D" id="2.40.50.180">
    <property type="entry name" value="CheA-289, Domain 4"/>
    <property type="match status" value="1"/>
</dbReference>
<name>A0AA97AJ02_9CYAN</name>
<protein>
    <submittedName>
        <fullName evidence="2">Purine-binding chemotaxis protein CheW</fullName>
    </submittedName>
</protein>
<dbReference type="GO" id="GO:0006935">
    <property type="term" value="P:chemotaxis"/>
    <property type="evidence" value="ECO:0007669"/>
    <property type="project" value="InterPro"/>
</dbReference>
<dbReference type="RefSeq" id="WP_316430147.1">
    <property type="nucleotide sequence ID" value="NZ_CP053586.1"/>
</dbReference>
<dbReference type="PROSITE" id="PS50851">
    <property type="entry name" value="CHEW"/>
    <property type="match status" value="1"/>
</dbReference>
<accession>A0AA97AJ02</accession>
<dbReference type="SUPFAM" id="SSF50341">
    <property type="entry name" value="CheW-like"/>
    <property type="match status" value="1"/>
</dbReference>
<dbReference type="InterPro" id="IPR036061">
    <property type="entry name" value="CheW-like_dom_sf"/>
</dbReference>
<proteinExistence type="predicted"/>
<dbReference type="PANTHER" id="PTHR22617">
    <property type="entry name" value="CHEMOTAXIS SENSOR HISTIDINE KINASE-RELATED"/>
    <property type="match status" value="1"/>
</dbReference>
<sequence length="175" mass="19084">MQLNLSSTETRATLAIPTSQAEATYLKFRLDAEIPAVMAVRSIQEAFILPARRLTTMPNMPAAVLGLTNRRNRVLWVVDLAQLLGLSVLDATVQSYSLLLIQVGVVQLGLAVQRIEGMVRFAADAIQPPIGQMSALLLPYLQGCALQQQEDKQDVVLVLDAEAIVQAPILNQHSE</sequence>
<evidence type="ECO:0000313" key="2">
    <source>
        <dbReference type="EMBL" id="WNZ24376.1"/>
    </source>
</evidence>
<dbReference type="SMART" id="SM00260">
    <property type="entry name" value="CheW"/>
    <property type="match status" value="1"/>
</dbReference>
<dbReference type="InterPro" id="IPR002545">
    <property type="entry name" value="CheW-lke_dom"/>
</dbReference>
<feature type="domain" description="CheW-like" evidence="1">
    <location>
        <begin position="22"/>
        <end position="170"/>
    </location>
</feature>
<dbReference type="GO" id="GO:0007165">
    <property type="term" value="P:signal transduction"/>
    <property type="evidence" value="ECO:0007669"/>
    <property type="project" value="InterPro"/>
</dbReference>
<dbReference type="PANTHER" id="PTHR22617:SF23">
    <property type="entry name" value="CHEMOTAXIS PROTEIN CHEW"/>
    <property type="match status" value="1"/>
</dbReference>
<evidence type="ECO:0000259" key="1">
    <source>
        <dbReference type="PROSITE" id="PS50851"/>
    </source>
</evidence>
<dbReference type="GO" id="GO:0005829">
    <property type="term" value="C:cytosol"/>
    <property type="evidence" value="ECO:0007669"/>
    <property type="project" value="TreeGrafter"/>
</dbReference>
<dbReference type="InterPro" id="IPR039315">
    <property type="entry name" value="CheW"/>
</dbReference>
<gene>
    <name evidence="2" type="ORF">HJG54_16940</name>
</gene>
<dbReference type="EMBL" id="CP053586">
    <property type="protein sequence ID" value="WNZ24376.1"/>
    <property type="molecule type" value="Genomic_DNA"/>
</dbReference>
<organism evidence="2">
    <name type="scientific">Leptolyngbya sp. NK1-12</name>
    <dbReference type="NCBI Taxonomy" id="2547451"/>
    <lineage>
        <taxon>Bacteria</taxon>
        <taxon>Bacillati</taxon>
        <taxon>Cyanobacteriota</taxon>
        <taxon>Cyanophyceae</taxon>
        <taxon>Leptolyngbyales</taxon>
        <taxon>Leptolyngbyaceae</taxon>
        <taxon>Leptolyngbya group</taxon>
        <taxon>Leptolyngbya</taxon>
    </lineage>
</organism>